<dbReference type="AlphaFoldDB" id="A0A0F9A453"/>
<evidence type="ECO:0000313" key="1">
    <source>
        <dbReference type="EMBL" id="KKK66946.1"/>
    </source>
</evidence>
<dbReference type="EMBL" id="LAZR01059839">
    <property type="protein sequence ID" value="KKK66946.1"/>
    <property type="molecule type" value="Genomic_DNA"/>
</dbReference>
<organism evidence="1">
    <name type="scientific">marine sediment metagenome</name>
    <dbReference type="NCBI Taxonomy" id="412755"/>
    <lineage>
        <taxon>unclassified sequences</taxon>
        <taxon>metagenomes</taxon>
        <taxon>ecological metagenomes</taxon>
    </lineage>
</organism>
<dbReference type="Gene3D" id="3.30.70.370">
    <property type="match status" value="1"/>
</dbReference>
<evidence type="ECO:0008006" key="2">
    <source>
        <dbReference type="Google" id="ProtNLM"/>
    </source>
</evidence>
<feature type="non-terminal residue" evidence="1">
    <location>
        <position position="1"/>
    </location>
</feature>
<dbReference type="SUPFAM" id="SSF56672">
    <property type="entry name" value="DNA/RNA polymerases"/>
    <property type="match status" value="1"/>
</dbReference>
<name>A0A0F9A453_9ZZZZ</name>
<gene>
    <name evidence="1" type="ORF">LCGC14_2959010</name>
</gene>
<accession>A0A0F9A453</accession>
<proteinExistence type="predicted"/>
<protein>
    <recommendedName>
        <fullName evidence="2">DNA-directed DNA polymerase family A palm domain-containing protein</fullName>
    </recommendedName>
</protein>
<dbReference type="InterPro" id="IPR043502">
    <property type="entry name" value="DNA/RNA_pol_sf"/>
</dbReference>
<reference evidence="1" key="1">
    <citation type="journal article" date="2015" name="Nature">
        <title>Complex archaea that bridge the gap between prokaryotes and eukaryotes.</title>
        <authorList>
            <person name="Spang A."/>
            <person name="Saw J.H."/>
            <person name="Jorgensen S.L."/>
            <person name="Zaremba-Niedzwiedzka K."/>
            <person name="Martijn J."/>
            <person name="Lind A.E."/>
            <person name="van Eijk R."/>
            <person name="Schleper C."/>
            <person name="Guy L."/>
            <person name="Ettema T.J."/>
        </authorList>
    </citation>
    <scope>NUCLEOTIDE SEQUENCE</scope>
</reference>
<comment type="caution">
    <text evidence="1">The sequence shown here is derived from an EMBL/GenBank/DDBJ whole genome shotgun (WGS) entry which is preliminary data.</text>
</comment>
<dbReference type="Gene3D" id="1.10.150.20">
    <property type="entry name" value="5' to 3' exonuclease, C-terminal subdomain"/>
    <property type="match status" value="1"/>
</dbReference>
<sequence length="207" mass="23559">HIKNARDMFPNIVKGWSDEAIKATDHPGGVYYKCKRCVHATHNGGKPPGLARQIGLLVSEAAEFQKIWFRLHPAIKAREEYILDCLHGRIEGNPSRTLINKFGYRITFFDRVESVFTEAMTWIQQSTIGVCCFKGAIALHNETPWVKKLLQVHDSVVFQFPISHRQRIPEIKAALHSVIIPYDDPLCIPWKLSLSLESWGAAEAVDW</sequence>